<dbReference type="PANTHER" id="PTHR19303">
    <property type="entry name" value="TRANSPOSON"/>
    <property type="match status" value="1"/>
</dbReference>
<reference evidence="4" key="1">
    <citation type="journal article" date="2021" name="Sci. Adv.">
        <title>The American lobster genome reveals insights on longevity, neural, and immune adaptations.</title>
        <authorList>
            <person name="Polinski J.M."/>
            <person name="Zimin A.V."/>
            <person name="Clark K.F."/>
            <person name="Kohn A.B."/>
            <person name="Sadowski N."/>
            <person name="Timp W."/>
            <person name="Ptitsyn A."/>
            <person name="Khanna P."/>
            <person name="Romanova D.Y."/>
            <person name="Williams P."/>
            <person name="Greenwood S.J."/>
            <person name="Moroz L.L."/>
            <person name="Walt D.R."/>
            <person name="Bodnar A.G."/>
        </authorList>
    </citation>
    <scope>NUCLEOTIDE SEQUENCE</scope>
    <source>
        <strain evidence="4">GMGI-L3</strain>
    </source>
</reference>
<evidence type="ECO:0000256" key="1">
    <source>
        <dbReference type="ARBA" id="ARBA00004123"/>
    </source>
</evidence>
<organism evidence="4 5">
    <name type="scientific">Homarus americanus</name>
    <name type="common">American lobster</name>
    <dbReference type="NCBI Taxonomy" id="6706"/>
    <lineage>
        <taxon>Eukaryota</taxon>
        <taxon>Metazoa</taxon>
        <taxon>Ecdysozoa</taxon>
        <taxon>Arthropoda</taxon>
        <taxon>Crustacea</taxon>
        <taxon>Multicrustacea</taxon>
        <taxon>Malacostraca</taxon>
        <taxon>Eumalacostraca</taxon>
        <taxon>Eucarida</taxon>
        <taxon>Decapoda</taxon>
        <taxon>Pleocyemata</taxon>
        <taxon>Astacidea</taxon>
        <taxon>Nephropoidea</taxon>
        <taxon>Nephropidae</taxon>
        <taxon>Homarus</taxon>
    </lineage>
</organism>
<feature type="domain" description="HTH CENPB-type" evidence="3">
    <location>
        <begin position="70"/>
        <end position="140"/>
    </location>
</feature>
<protein>
    <submittedName>
        <fullName evidence="4">Tigger transposable element-derived protein 7-like 48</fullName>
    </submittedName>
</protein>
<dbReference type="PROSITE" id="PS51253">
    <property type="entry name" value="HTH_CENPB"/>
    <property type="match status" value="1"/>
</dbReference>
<dbReference type="AlphaFoldDB" id="A0A8J5N261"/>
<evidence type="ECO:0000313" key="4">
    <source>
        <dbReference type="EMBL" id="KAG7171943.1"/>
    </source>
</evidence>
<dbReference type="InterPro" id="IPR050863">
    <property type="entry name" value="CenT-Element_Derived"/>
</dbReference>
<evidence type="ECO:0000256" key="2">
    <source>
        <dbReference type="ARBA" id="ARBA00023125"/>
    </source>
</evidence>
<dbReference type="GO" id="GO:0005634">
    <property type="term" value="C:nucleus"/>
    <property type="evidence" value="ECO:0007669"/>
    <property type="project" value="UniProtKB-SubCell"/>
</dbReference>
<dbReference type="InterPro" id="IPR009057">
    <property type="entry name" value="Homeodomain-like_sf"/>
</dbReference>
<gene>
    <name evidence="4" type="primary">TIGD7-L48</name>
    <name evidence="4" type="ORF">Hamer_G000888</name>
</gene>
<evidence type="ECO:0000313" key="5">
    <source>
        <dbReference type="Proteomes" id="UP000747542"/>
    </source>
</evidence>
<keyword evidence="2" id="KW-0238">DNA-binding</keyword>
<dbReference type="PANTHER" id="PTHR19303:SF73">
    <property type="entry name" value="PROTEIN PDC2"/>
    <property type="match status" value="1"/>
</dbReference>
<dbReference type="EMBL" id="JAHLQT010011632">
    <property type="protein sequence ID" value="KAG7171943.1"/>
    <property type="molecule type" value="Genomic_DNA"/>
</dbReference>
<accession>A0A8J5N261</accession>
<dbReference type="Gene3D" id="1.10.10.60">
    <property type="entry name" value="Homeodomain-like"/>
    <property type="match status" value="2"/>
</dbReference>
<comment type="subcellular location">
    <subcellularLocation>
        <location evidence="1">Nucleus</location>
    </subcellularLocation>
</comment>
<dbReference type="SMART" id="SM00674">
    <property type="entry name" value="CENPB"/>
    <property type="match status" value="1"/>
</dbReference>
<keyword evidence="5" id="KW-1185">Reference proteome</keyword>
<dbReference type="Pfam" id="PF03221">
    <property type="entry name" value="HTH_Tnp_Tc5"/>
    <property type="match status" value="1"/>
</dbReference>
<dbReference type="InterPro" id="IPR006600">
    <property type="entry name" value="HTH_CenpB_DNA-bd_dom"/>
</dbReference>
<name>A0A8J5N261_HOMAM</name>
<comment type="caution">
    <text evidence="4">The sequence shown here is derived from an EMBL/GenBank/DDBJ whole genome shotgun (WGS) entry which is preliminary data.</text>
</comment>
<dbReference type="GO" id="GO:0003677">
    <property type="term" value="F:DNA binding"/>
    <property type="evidence" value="ECO:0007669"/>
    <property type="project" value="UniProtKB-KW"/>
</dbReference>
<dbReference type="Proteomes" id="UP000747542">
    <property type="component" value="Unassembled WGS sequence"/>
</dbReference>
<sequence>SGGVERKHVHLSVVQKLELIKKLVRCVRGSLVCDEYGVKKQAVSNICKAKDKLTAFAMKYDVDGASAGSARKHMKVPKDKKLEEAWYKWFVLQCACGVKVRGVEIAEAANKQAKHLGILFKASDGWLWRLRNCHGICNRKLHSEARSAQTEEVEQFRLKLNQLIKDKELNWAQGYFGGHSPATPMPLNHEASTPSHIRLYQRRYLDEVLVVLEDEDVVNDTRGRCTLVTDFHRVLHRGGENNITMEDVETWLEENEGDPDYQMLSPEEIADANHAVNKEDDDTESSDGEESPVKLPIVKLSAVQELLDTILTYIDGTFNP</sequence>
<evidence type="ECO:0000259" key="3">
    <source>
        <dbReference type="PROSITE" id="PS51253"/>
    </source>
</evidence>
<dbReference type="SUPFAM" id="SSF46689">
    <property type="entry name" value="Homeodomain-like"/>
    <property type="match status" value="2"/>
</dbReference>
<feature type="non-terminal residue" evidence="4">
    <location>
        <position position="1"/>
    </location>
</feature>
<feature type="non-terminal residue" evidence="4">
    <location>
        <position position="320"/>
    </location>
</feature>
<proteinExistence type="predicted"/>